<dbReference type="Proteomes" id="UP001642409">
    <property type="component" value="Unassembled WGS sequence"/>
</dbReference>
<sequence length="112" mass="13338">MKGPKVEQRKSWVNNQHRTQFKLTHMCYYIYYVQQQMPAIDACQNCKFHRKAHLILVIAYIMSSTFQRQMLSQTHFKLIIVAQSFIQTSCKVAGKVYATRSRKEVRWTIFCV</sequence>
<evidence type="ECO:0000313" key="1">
    <source>
        <dbReference type="EMBL" id="CAI9944797.1"/>
    </source>
</evidence>
<dbReference type="EMBL" id="CAXDID020000302">
    <property type="protein sequence ID" value="CAL6073714.1"/>
    <property type="molecule type" value="Genomic_DNA"/>
</dbReference>
<name>A0AA86PV89_9EUKA</name>
<reference evidence="2 3" key="2">
    <citation type="submission" date="2024-07" db="EMBL/GenBank/DDBJ databases">
        <authorList>
            <person name="Akdeniz Z."/>
        </authorList>
    </citation>
    <scope>NUCLEOTIDE SEQUENCE [LARGE SCALE GENOMIC DNA]</scope>
</reference>
<dbReference type="AlphaFoldDB" id="A0AA86PV89"/>
<comment type="caution">
    <text evidence="1">The sequence shown here is derived from an EMBL/GenBank/DDBJ whole genome shotgun (WGS) entry which is preliminary data.</text>
</comment>
<evidence type="ECO:0000313" key="3">
    <source>
        <dbReference type="Proteomes" id="UP001642409"/>
    </source>
</evidence>
<organism evidence="1">
    <name type="scientific">Hexamita inflata</name>
    <dbReference type="NCBI Taxonomy" id="28002"/>
    <lineage>
        <taxon>Eukaryota</taxon>
        <taxon>Metamonada</taxon>
        <taxon>Diplomonadida</taxon>
        <taxon>Hexamitidae</taxon>
        <taxon>Hexamitinae</taxon>
        <taxon>Hexamita</taxon>
    </lineage>
</organism>
<reference evidence="1" key="1">
    <citation type="submission" date="2023-06" db="EMBL/GenBank/DDBJ databases">
        <authorList>
            <person name="Kurt Z."/>
        </authorList>
    </citation>
    <scope>NUCLEOTIDE SEQUENCE</scope>
</reference>
<accession>A0AA86PV89</accession>
<protein>
    <submittedName>
        <fullName evidence="2">Hypothetical_protein</fullName>
    </submittedName>
</protein>
<proteinExistence type="predicted"/>
<evidence type="ECO:0000313" key="2">
    <source>
        <dbReference type="EMBL" id="CAL6073714.1"/>
    </source>
</evidence>
<dbReference type="EMBL" id="CATOUU010000733">
    <property type="protein sequence ID" value="CAI9944797.1"/>
    <property type="molecule type" value="Genomic_DNA"/>
</dbReference>
<keyword evidence="3" id="KW-1185">Reference proteome</keyword>
<gene>
    <name evidence="1" type="ORF">HINF_LOCUS32442</name>
    <name evidence="2" type="ORF">HINF_LOCUS56236</name>
</gene>